<protein>
    <submittedName>
        <fullName evidence="2">Aminodeoxychorismate lyase</fullName>
    </submittedName>
</protein>
<dbReference type="Gene3D" id="3.30.470.10">
    <property type="match status" value="1"/>
</dbReference>
<dbReference type="PANTHER" id="PTHR42743">
    <property type="entry name" value="AMINO-ACID AMINOTRANSFERASE"/>
    <property type="match status" value="1"/>
</dbReference>
<dbReference type="InterPro" id="IPR043131">
    <property type="entry name" value="BCAT-like_N"/>
</dbReference>
<dbReference type="EMBL" id="CP045809">
    <property type="protein sequence ID" value="QHN34810.1"/>
    <property type="molecule type" value="Genomic_DNA"/>
</dbReference>
<dbReference type="Proteomes" id="UP001059836">
    <property type="component" value="Chromosome"/>
</dbReference>
<keyword evidence="2" id="KW-0456">Lyase</keyword>
<dbReference type="GO" id="GO:0016829">
    <property type="term" value="F:lyase activity"/>
    <property type="evidence" value="ECO:0007669"/>
    <property type="project" value="UniProtKB-KW"/>
</dbReference>
<dbReference type="SUPFAM" id="SSF56752">
    <property type="entry name" value="D-aminoacid aminotransferase-like PLP-dependent enzymes"/>
    <property type="match status" value="1"/>
</dbReference>
<dbReference type="PANTHER" id="PTHR42743:SF11">
    <property type="entry name" value="AMINODEOXYCHORISMATE LYASE"/>
    <property type="match status" value="1"/>
</dbReference>
<dbReference type="Pfam" id="PF01063">
    <property type="entry name" value="Aminotran_4"/>
    <property type="match status" value="1"/>
</dbReference>
<sequence>MQPLTLYVLDLSRPAGADPDAAIIRRQVGDAVLRTDDLGVTRGDGIFETILVHQGVAQAMDAHLDRFARSAAMMDLPAPERALWRRAVEVAAAEMAPLAPFAAVKFVMTRGVETEDIPTGFAYGFVPDDPAGARLDGIDVVLLDRGYRHDVTETSPWLLQGAKTLAYAVNKAALREAARRGAHDVIFVSSDGYVLEGPNSTLIARIDGVYITIPVALGVLPGTTQGDLFAALELAGAPTRVSELFPADLTTADALWLCSSTRGAAPIRSVDGAPVTVDREVTAMMNDALGARTT</sequence>
<organism evidence="2 3">
    <name type="scientific">Gordonia pseudamarae</name>
    <dbReference type="NCBI Taxonomy" id="2831662"/>
    <lineage>
        <taxon>Bacteria</taxon>
        <taxon>Bacillati</taxon>
        <taxon>Actinomycetota</taxon>
        <taxon>Actinomycetes</taxon>
        <taxon>Mycobacteriales</taxon>
        <taxon>Gordoniaceae</taxon>
        <taxon>Gordonia</taxon>
    </lineage>
</organism>
<proteinExistence type="inferred from homology"/>
<dbReference type="InterPro" id="IPR050571">
    <property type="entry name" value="Class-IV_PLP-Dep_Aminotrnsfr"/>
</dbReference>
<name>A0ABX6IHP4_9ACTN</name>
<evidence type="ECO:0000256" key="1">
    <source>
        <dbReference type="ARBA" id="ARBA00009320"/>
    </source>
</evidence>
<dbReference type="RefSeq" id="WP_213248342.1">
    <property type="nucleotide sequence ID" value="NZ_CP045806.1"/>
</dbReference>
<evidence type="ECO:0000313" key="3">
    <source>
        <dbReference type="Proteomes" id="UP001059836"/>
    </source>
</evidence>
<gene>
    <name evidence="2" type="ORF">GII31_07785</name>
</gene>
<evidence type="ECO:0000313" key="2">
    <source>
        <dbReference type="EMBL" id="QHN34810.1"/>
    </source>
</evidence>
<accession>A0ABX6IHP4</accession>
<dbReference type="InterPro" id="IPR043132">
    <property type="entry name" value="BCAT-like_C"/>
</dbReference>
<comment type="similarity">
    <text evidence="1">Belongs to the class-IV pyridoxal-phosphate-dependent aminotransferase family.</text>
</comment>
<dbReference type="Gene3D" id="3.20.10.10">
    <property type="entry name" value="D-amino Acid Aminotransferase, subunit A, domain 2"/>
    <property type="match status" value="1"/>
</dbReference>
<keyword evidence="3" id="KW-1185">Reference proteome</keyword>
<dbReference type="InterPro" id="IPR036038">
    <property type="entry name" value="Aminotransferase-like"/>
</dbReference>
<dbReference type="InterPro" id="IPR001544">
    <property type="entry name" value="Aminotrans_IV"/>
</dbReference>
<reference evidence="2" key="1">
    <citation type="journal article" date="2021" name="Nat. Microbiol.">
        <title>Cocultivation of an ultrasmall environmental parasitic bacterium with lytic ability against bacteria associated with wastewater foams.</title>
        <authorList>
            <person name="Batinovic S."/>
            <person name="Rose J.J.A."/>
            <person name="Ratcliffe J."/>
            <person name="Seviour R.J."/>
            <person name="Petrovski S."/>
        </authorList>
    </citation>
    <scope>NUCLEOTIDE SEQUENCE</scope>
    <source>
        <strain evidence="2">CON9</strain>
    </source>
</reference>